<evidence type="ECO:0000313" key="1">
    <source>
        <dbReference type="EMBL" id="CEK91276.1"/>
    </source>
</evidence>
<feature type="non-terminal residue" evidence="1">
    <location>
        <position position="98"/>
    </location>
</feature>
<name>A0A0B7BG37_9EUPU</name>
<proteinExistence type="predicted"/>
<accession>A0A0B7BG37</accession>
<organism evidence="1">
    <name type="scientific">Arion vulgaris</name>
    <dbReference type="NCBI Taxonomy" id="1028688"/>
    <lineage>
        <taxon>Eukaryota</taxon>
        <taxon>Metazoa</taxon>
        <taxon>Spiralia</taxon>
        <taxon>Lophotrochozoa</taxon>
        <taxon>Mollusca</taxon>
        <taxon>Gastropoda</taxon>
        <taxon>Heterobranchia</taxon>
        <taxon>Euthyneura</taxon>
        <taxon>Panpulmonata</taxon>
        <taxon>Eupulmonata</taxon>
        <taxon>Stylommatophora</taxon>
        <taxon>Helicina</taxon>
        <taxon>Arionoidea</taxon>
        <taxon>Arionidae</taxon>
        <taxon>Arion</taxon>
    </lineage>
</organism>
<gene>
    <name evidence="1" type="primary">ORF181920</name>
</gene>
<dbReference type="EMBL" id="HACG01044411">
    <property type="protein sequence ID" value="CEK91276.1"/>
    <property type="molecule type" value="Transcribed_RNA"/>
</dbReference>
<reference evidence="1" key="1">
    <citation type="submission" date="2014-12" db="EMBL/GenBank/DDBJ databases">
        <title>Insight into the proteome of Arion vulgaris.</title>
        <authorList>
            <person name="Aradska J."/>
            <person name="Bulat T."/>
            <person name="Smidak R."/>
            <person name="Sarate P."/>
            <person name="Gangsoo J."/>
            <person name="Sialana F."/>
            <person name="Bilban M."/>
            <person name="Lubec G."/>
        </authorList>
    </citation>
    <scope>NUCLEOTIDE SEQUENCE</scope>
    <source>
        <tissue evidence="1">Skin</tissue>
    </source>
</reference>
<dbReference type="AlphaFoldDB" id="A0A0B7BG37"/>
<protein>
    <submittedName>
        <fullName evidence="1">Uncharacterized protein</fullName>
    </submittedName>
</protein>
<sequence length="98" mass="10959">CFPCGPQHHTDAFTPQFLFTSGLFAIYTELASVYCLCITFKNTMSQHIGCSSDSSRATAMYQSSSGSNYSTLSLSEQQRFYFITEGHKFIKDSSIHCD</sequence>
<feature type="non-terminal residue" evidence="1">
    <location>
        <position position="1"/>
    </location>
</feature>